<organism evidence="6">
    <name type="scientific">freshwater metagenome</name>
    <dbReference type="NCBI Taxonomy" id="449393"/>
    <lineage>
        <taxon>unclassified sequences</taxon>
        <taxon>metagenomes</taxon>
        <taxon>ecological metagenomes</taxon>
    </lineage>
</organism>
<dbReference type="PANTHER" id="PTHR30457:SF0">
    <property type="entry name" value="PHOSPHATASE, PUTATIVE (AFU_ORTHOLOGUE AFUA_4G01070)-RELATED"/>
    <property type="match status" value="1"/>
</dbReference>
<keyword evidence="2" id="KW-0479">Metal-binding</keyword>
<proteinExistence type="inferred from homology"/>
<evidence type="ECO:0000313" key="5">
    <source>
        <dbReference type="EMBL" id="CAB4656024.1"/>
    </source>
</evidence>
<name>A0A6J6VRS2_9ZZZZ</name>
<dbReference type="InterPro" id="IPR002828">
    <property type="entry name" value="SurE-like_Pase/nucleotidase"/>
</dbReference>
<evidence type="ECO:0000256" key="1">
    <source>
        <dbReference type="ARBA" id="ARBA00011062"/>
    </source>
</evidence>
<dbReference type="GO" id="GO:0046872">
    <property type="term" value="F:metal ion binding"/>
    <property type="evidence" value="ECO:0007669"/>
    <property type="project" value="UniProtKB-KW"/>
</dbReference>
<dbReference type="GO" id="GO:0008252">
    <property type="term" value="F:nucleotidase activity"/>
    <property type="evidence" value="ECO:0007669"/>
    <property type="project" value="InterPro"/>
</dbReference>
<gene>
    <name evidence="5" type="ORF">UFOPK2242_00682</name>
    <name evidence="6" type="ORF">UFOPK2925_00499</name>
</gene>
<dbReference type="AlphaFoldDB" id="A0A6J6VRS2"/>
<dbReference type="Pfam" id="PF01975">
    <property type="entry name" value="SurE"/>
    <property type="match status" value="1"/>
</dbReference>
<reference evidence="6" key="1">
    <citation type="submission" date="2020-05" db="EMBL/GenBank/DDBJ databases">
        <authorList>
            <person name="Chiriac C."/>
            <person name="Salcher M."/>
            <person name="Ghai R."/>
            <person name="Kavagutti S V."/>
        </authorList>
    </citation>
    <scope>NUCLEOTIDE SEQUENCE</scope>
</reference>
<evidence type="ECO:0000259" key="4">
    <source>
        <dbReference type="Pfam" id="PF01975"/>
    </source>
</evidence>
<dbReference type="SUPFAM" id="SSF64167">
    <property type="entry name" value="SurE-like"/>
    <property type="match status" value="1"/>
</dbReference>
<keyword evidence="3" id="KW-0378">Hydrolase</keyword>
<comment type="similarity">
    <text evidence="1">Belongs to the SurE nucleotidase family.</text>
</comment>
<dbReference type="InterPro" id="IPR036523">
    <property type="entry name" value="SurE-like_sf"/>
</dbReference>
<dbReference type="EMBL" id="CAEZWM010000068">
    <property type="protein sequence ID" value="CAB4656024.1"/>
    <property type="molecule type" value="Genomic_DNA"/>
</dbReference>
<dbReference type="InterPro" id="IPR030048">
    <property type="entry name" value="SurE"/>
</dbReference>
<dbReference type="PROSITE" id="PS51257">
    <property type="entry name" value="PROKAR_LIPOPROTEIN"/>
    <property type="match status" value="1"/>
</dbReference>
<evidence type="ECO:0000313" key="6">
    <source>
        <dbReference type="EMBL" id="CAB4775241.1"/>
    </source>
</evidence>
<dbReference type="PANTHER" id="PTHR30457">
    <property type="entry name" value="5'-NUCLEOTIDASE SURE"/>
    <property type="match status" value="1"/>
</dbReference>
<dbReference type="Gene3D" id="3.40.1210.10">
    <property type="entry name" value="Survival protein SurE-like phosphatase/nucleotidase"/>
    <property type="match status" value="1"/>
</dbReference>
<sequence>MNRTPRSSISTATAIATALFLGAASMAACGSESSDGAKGEVTQPTAKLRTLNVLITNDDGYSAAGIDALVEGVRSIPGVKVTVVAPLTNQSGTSDKTTAGALTATEVKTTSGFPATAVAGYPADSVNYALDTLKLTPQLVVSGSNAGQNIGVVAPISGTVGAGRTAARRGIPALAVSQGFSATYDYSSGVKYAVEWIERNQVALSTPTPRPSQSVVVSINSPSCITGTVRGIVAVPLSTTGNGIGDVDCTSTEPAGADDSSAFLVGFATITTLNEATQTVTSTTSWPT</sequence>
<dbReference type="EMBL" id="CAEZZU010000052">
    <property type="protein sequence ID" value="CAB4775241.1"/>
    <property type="molecule type" value="Genomic_DNA"/>
</dbReference>
<protein>
    <submittedName>
        <fullName evidence="6">Unannotated protein</fullName>
    </submittedName>
</protein>
<evidence type="ECO:0000256" key="3">
    <source>
        <dbReference type="ARBA" id="ARBA00022801"/>
    </source>
</evidence>
<evidence type="ECO:0000256" key="2">
    <source>
        <dbReference type="ARBA" id="ARBA00022723"/>
    </source>
</evidence>
<accession>A0A6J6VRS2</accession>
<feature type="domain" description="Survival protein SurE-like phosphatase/nucleotidase" evidence="4">
    <location>
        <begin position="53"/>
        <end position="236"/>
    </location>
</feature>